<keyword evidence="8 10" id="KW-0472">Membrane</keyword>
<dbReference type="InterPro" id="IPR045584">
    <property type="entry name" value="Pilin-like"/>
</dbReference>
<feature type="domain" description="General secretion pathway GspH" evidence="11">
    <location>
        <begin position="46"/>
        <end position="135"/>
    </location>
</feature>
<gene>
    <name evidence="12" type="ORF">SLU01_27060</name>
</gene>
<dbReference type="GO" id="GO:0015627">
    <property type="term" value="C:type II protein secretion system complex"/>
    <property type="evidence" value="ECO:0007669"/>
    <property type="project" value="InterPro"/>
</dbReference>
<keyword evidence="7 10" id="KW-1133">Transmembrane helix</keyword>
<comment type="subcellular location">
    <subcellularLocation>
        <location evidence="2">Cell inner membrane</location>
        <topology evidence="2">Single-pass membrane protein</topology>
    </subcellularLocation>
    <subcellularLocation>
        <location evidence="1">Cell surface</location>
    </subcellularLocation>
</comment>
<reference evidence="12 13" key="1">
    <citation type="submission" date="2019-07" db="EMBL/GenBank/DDBJ databases">
        <title>Whole genome shotgun sequence of Sporosarcina luteola NBRC 105378.</title>
        <authorList>
            <person name="Hosoyama A."/>
            <person name="Uohara A."/>
            <person name="Ohji S."/>
            <person name="Ichikawa N."/>
        </authorList>
    </citation>
    <scope>NUCLEOTIDE SEQUENCE [LARGE SCALE GENOMIC DNA]</scope>
    <source>
        <strain evidence="12 13">NBRC 105378</strain>
    </source>
</reference>
<dbReference type="InterPro" id="IPR022346">
    <property type="entry name" value="T2SS_GspH"/>
</dbReference>
<keyword evidence="9" id="KW-0178">Competence</keyword>
<evidence type="ECO:0000256" key="4">
    <source>
        <dbReference type="ARBA" id="ARBA00022481"/>
    </source>
</evidence>
<keyword evidence="13" id="KW-1185">Reference proteome</keyword>
<evidence type="ECO:0000256" key="6">
    <source>
        <dbReference type="ARBA" id="ARBA00022692"/>
    </source>
</evidence>
<dbReference type="GO" id="GO:0009986">
    <property type="term" value="C:cell surface"/>
    <property type="evidence" value="ECO:0007669"/>
    <property type="project" value="UniProtKB-SubCell"/>
</dbReference>
<name>A0A511ZAC9_9BACL</name>
<evidence type="ECO:0000256" key="7">
    <source>
        <dbReference type="ARBA" id="ARBA00022989"/>
    </source>
</evidence>
<evidence type="ECO:0000259" key="11">
    <source>
        <dbReference type="Pfam" id="PF12019"/>
    </source>
</evidence>
<keyword evidence="4" id="KW-0488">Methylation</keyword>
<dbReference type="RefSeq" id="WP_170232717.1">
    <property type="nucleotide sequence ID" value="NZ_BJYL01000036.1"/>
</dbReference>
<dbReference type="GO" id="GO:0005886">
    <property type="term" value="C:plasma membrane"/>
    <property type="evidence" value="ECO:0007669"/>
    <property type="project" value="UniProtKB-SubCell"/>
</dbReference>
<dbReference type="Pfam" id="PF07963">
    <property type="entry name" value="N_methyl"/>
    <property type="match status" value="1"/>
</dbReference>
<sequence>MTTKRQAGFTFLELLLVLSVVVVLTAVILPIGDRWIQKQSEDEALHALVATIHHAQAYAIANNVATTIKFHNSGRSYSLFAPLSVTQSTTHFPEGMYGVSGNHRTSVVEFHPNGHIINPGTVIVRTTNGDKRITLQLEHGRVLVHDQ</sequence>
<dbReference type="Gene3D" id="3.30.700.10">
    <property type="entry name" value="Glycoprotein, Type 4 Pilin"/>
    <property type="match status" value="1"/>
</dbReference>
<evidence type="ECO:0000256" key="9">
    <source>
        <dbReference type="ARBA" id="ARBA00023287"/>
    </source>
</evidence>
<evidence type="ECO:0000256" key="8">
    <source>
        <dbReference type="ARBA" id="ARBA00023136"/>
    </source>
</evidence>
<dbReference type="NCBIfam" id="TIGR02532">
    <property type="entry name" value="IV_pilin_GFxxxE"/>
    <property type="match status" value="1"/>
</dbReference>
<evidence type="ECO:0000313" key="13">
    <source>
        <dbReference type="Proteomes" id="UP000321901"/>
    </source>
</evidence>
<evidence type="ECO:0000256" key="10">
    <source>
        <dbReference type="SAM" id="Phobius"/>
    </source>
</evidence>
<keyword evidence="6 10" id="KW-0812">Transmembrane</keyword>
<evidence type="ECO:0000256" key="3">
    <source>
        <dbReference type="ARBA" id="ARBA00022475"/>
    </source>
</evidence>
<evidence type="ECO:0000256" key="5">
    <source>
        <dbReference type="ARBA" id="ARBA00022519"/>
    </source>
</evidence>
<dbReference type="SUPFAM" id="SSF54523">
    <property type="entry name" value="Pili subunits"/>
    <property type="match status" value="1"/>
</dbReference>
<dbReference type="InterPro" id="IPR012902">
    <property type="entry name" value="N_methyl_site"/>
</dbReference>
<dbReference type="InterPro" id="IPR016785">
    <property type="entry name" value="ComGD"/>
</dbReference>
<organism evidence="12 13">
    <name type="scientific">Sporosarcina luteola</name>
    <dbReference type="NCBI Taxonomy" id="582850"/>
    <lineage>
        <taxon>Bacteria</taxon>
        <taxon>Bacillati</taxon>
        <taxon>Bacillota</taxon>
        <taxon>Bacilli</taxon>
        <taxon>Bacillales</taxon>
        <taxon>Caryophanaceae</taxon>
        <taxon>Sporosarcina</taxon>
    </lineage>
</organism>
<dbReference type="Proteomes" id="UP000321901">
    <property type="component" value="Unassembled WGS sequence"/>
</dbReference>
<dbReference type="Pfam" id="PF12019">
    <property type="entry name" value="GspH"/>
    <property type="match status" value="1"/>
</dbReference>
<dbReference type="AlphaFoldDB" id="A0A511ZAC9"/>
<evidence type="ECO:0000256" key="2">
    <source>
        <dbReference type="ARBA" id="ARBA00004377"/>
    </source>
</evidence>
<keyword evidence="3" id="KW-1003">Cell membrane</keyword>
<feature type="transmembrane region" description="Helical" evidence="10">
    <location>
        <begin position="12"/>
        <end position="32"/>
    </location>
</feature>
<evidence type="ECO:0000256" key="1">
    <source>
        <dbReference type="ARBA" id="ARBA00004241"/>
    </source>
</evidence>
<accession>A0A511ZAC9</accession>
<protein>
    <recommendedName>
        <fullName evidence="11">General secretion pathway GspH domain-containing protein</fullName>
    </recommendedName>
</protein>
<evidence type="ECO:0000313" key="12">
    <source>
        <dbReference type="EMBL" id="GEN84394.1"/>
    </source>
</evidence>
<proteinExistence type="predicted"/>
<dbReference type="GO" id="GO:0015628">
    <property type="term" value="P:protein secretion by the type II secretion system"/>
    <property type="evidence" value="ECO:0007669"/>
    <property type="project" value="InterPro"/>
</dbReference>
<dbReference type="PIRSF" id="PIRSF021292">
    <property type="entry name" value="Competence_ComGD"/>
    <property type="match status" value="1"/>
</dbReference>
<dbReference type="GO" id="GO:0030420">
    <property type="term" value="P:establishment of competence for transformation"/>
    <property type="evidence" value="ECO:0007669"/>
    <property type="project" value="UniProtKB-KW"/>
</dbReference>
<keyword evidence="5" id="KW-0997">Cell inner membrane</keyword>
<dbReference type="EMBL" id="BJYL01000036">
    <property type="protein sequence ID" value="GEN84394.1"/>
    <property type="molecule type" value="Genomic_DNA"/>
</dbReference>
<comment type="caution">
    <text evidence="12">The sequence shown here is derived from an EMBL/GenBank/DDBJ whole genome shotgun (WGS) entry which is preliminary data.</text>
</comment>